<sequence length="78" mass="8330">MTTEWQGPGGRTLVPLPPLSSQPFGRDLFRTHTCLNPFGPSTTAPFCSEGCVTATSNTISELNELLDSEPGSVLCVFD</sequence>
<reference evidence="1" key="1">
    <citation type="submission" date="2019-03" db="EMBL/GenBank/DDBJ databases">
        <title>Metabolic reconstructions from genomes of highly enriched 'Candidatus Accumulibacter' and 'Candidatus Competibacter' bioreactor populations.</title>
        <authorList>
            <person name="Annavajhala M.K."/>
            <person name="Welles L."/>
            <person name="Abbas B."/>
            <person name="Sorokin D."/>
            <person name="Park H."/>
            <person name="Van Loosdrecht M."/>
            <person name="Chandran K."/>
        </authorList>
    </citation>
    <scope>NUCLEOTIDE SEQUENCE</scope>
    <source>
        <strain evidence="1">SBR_L</strain>
    </source>
</reference>
<dbReference type="Proteomes" id="UP000886469">
    <property type="component" value="Unassembled WGS sequence"/>
</dbReference>
<accession>A0ABX1TDI9</accession>
<evidence type="ECO:0000313" key="1">
    <source>
        <dbReference type="EMBL" id="NMQ07759.1"/>
    </source>
</evidence>
<organism evidence="1 2">
    <name type="scientific">Candidatus Accumulibacter contiguus</name>
    <dbReference type="NCBI Taxonomy" id="2954381"/>
    <lineage>
        <taxon>Bacteria</taxon>
        <taxon>Pseudomonadati</taxon>
        <taxon>Pseudomonadota</taxon>
        <taxon>Betaproteobacteria</taxon>
        <taxon>Candidatus Accumulibacter</taxon>
    </lineage>
</organism>
<comment type="caution">
    <text evidence="1">The sequence shown here is derived from an EMBL/GenBank/DDBJ whole genome shotgun (WGS) entry which is preliminary data.</text>
</comment>
<proteinExistence type="predicted"/>
<gene>
    <name evidence="1" type="ORF">E4Q08_22225</name>
</gene>
<dbReference type="EMBL" id="SPMX01000093">
    <property type="protein sequence ID" value="NMQ07759.1"/>
    <property type="molecule type" value="Genomic_DNA"/>
</dbReference>
<evidence type="ECO:0000313" key="2">
    <source>
        <dbReference type="Proteomes" id="UP000886469"/>
    </source>
</evidence>
<keyword evidence="2" id="KW-1185">Reference proteome</keyword>
<protein>
    <submittedName>
        <fullName evidence="1">Type IV secretion protein Rhs</fullName>
    </submittedName>
</protein>
<name>A0ABX1TDI9_9PROT</name>